<reference evidence="1" key="1">
    <citation type="submission" date="2014-09" db="EMBL/GenBank/DDBJ databases">
        <authorList>
            <person name="Magalhaes I.L.F."/>
            <person name="Oliveira U."/>
            <person name="Santos F.R."/>
            <person name="Vidigal T.H.D.A."/>
            <person name="Brescovit A.D."/>
            <person name="Santos A.J."/>
        </authorList>
    </citation>
    <scope>NUCLEOTIDE SEQUENCE</scope>
    <source>
        <tissue evidence="1">Shoot tissue taken approximately 20 cm above the soil surface</tissue>
    </source>
</reference>
<dbReference type="EMBL" id="GBRH01198734">
    <property type="protein sequence ID" value="JAD99161.1"/>
    <property type="molecule type" value="Transcribed_RNA"/>
</dbReference>
<proteinExistence type="predicted"/>
<name>A0A0A9EGG8_ARUDO</name>
<dbReference type="AlphaFoldDB" id="A0A0A9EGG8"/>
<reference evidence="1" key="2">
    <citation type="journal article" date="2015" name="Data Brief">
        <title>Shoot transcriptome of the giant reed, Arundo donax.</title>
        <authorList>
            <person name="Barrero R.A."/>
            <person name="Guerrero F.D."/>
            <person name="Moolhuijzen P."/>
            <person name="Goolsby J.A."/>
            <person name="Tidwell J."/>
            <person name="Bellgard S.E."/>
            <person name="Bellgard M.I."/>
        </authorList>
    </citation>
    <scope>NUCLEOTIDE SEQUENCE</scope>
    <source>
        <tissue evidence="1">Shoot tissue taken approximately 20 cm above the soil surface</tissue>
    </source>
</reference>
<evidence type="ECO:0000313" key="1">
    <source>
        <dbReference type="EMBL" id="JAD99161.1"/>
    </source>
</evidence>
<organism evidence="1">
    <name type="scientific">Arundo donax</name>
    <name type="common">Giant reed</name>
    <name type="synonym">Donax arundinaceus</name>
    <dbReference type="NCBI Taxonomy" id="35708"/>
    <lineage>
        <taxon>Eukaryota</taxon>
        <taxon>Viridiplantae</taxon>
        <taxon>Streptophyta</taxon>
        <taxon>Embryophyta</taxon>
        <taxon>Tracheophyta</taxon>
        <taxon>Spermatophyta</taxon>
        <taxon>Magnoliopsida</taxon>
        <taxon>Liliopsida</taxon>
        <taxon>Poales</taxon>
        <taxon>Poaceae</taxon>
        <taxon>PACMAD clade</taxon>
        <taxon>Arundinoideae</taxon>
        <taxon>Arundineae</taxon>
        <taxon>Arundo</taxon>
    </lineage>
</organism>
<accession>A0A0A9EGG8</accession>
<protein>
    <submittedName>
        <fullName evidence="1">Uncharacterized protein</fullName>
    </submittedName>
</protein>
<sequence length="147" mass="15600">MVVLLRPLLELLLDLQREDVALAGAPGAVAVRLAALAPEHPQPQCGSIDGAPDSGLLQRLPARRLVHVLVVLPPALGEDEVVPVGCGDHEHLGLPVVGDAVRHAPGDEAVLVVVALPQPALPRHEGRLRLRRHCFICKDKQKCTAPA</sequence>